<protein>
    <submittedName>
        <fullName evidence="1">Uncharacterized protein</fullName>
    </submittedName>
</protein>
<sequence length="35" mass="3760">MVNPAREWCHDAHAALSEAGVRQIPYVPDGGLDAL</sequence>
<organism evidence="1">
    <name type="scientific">marine metagenome</name>
    <dbReference type="NCBI Taxonomy" id="408172"/>
    <lineage>
        <taxon>unclassified sequences</taxon>
        <taxon>metagenomes</taxon>
        <taxon>ecological metagenomes</taxon>
    </lineage>
</organism>
<reference evidence="1" key="1">
    <citation type="submission" date="2018-05" db="EMBL/GenBank/DDBJ databases">
        <authorList>
            <person name="Lanie J.A."/>
            <person name="Ng W.-L."/>
            <person name="Kazmierczak K.M."/>
            <person name="Andrzejewski T.M."/>
            <person name="Davidsen T.M."/>
            <person name="Wayne K.J."/>
            <person name="Tettelin H."/>
            <person name="Glass J.I."/>
            <person name="Rusch D."/>
            <person name="Podicherti R."/>
            <person name="Tsui H.-C.T."/>
            <person name="Winkler M.E."/>
        </authorList>
    </citation>
    <scope>NUCLEOTIDE SEQUENCE</scope>
</reference>
<evidence type="ECO:0000313" key="1">
    <source>
        <dbReference type="EMBL" id="SVE24440.1"/>
    </source>
</evidence>
<accession>A0A383BX92</accession>
<dbReference type="EMBL" id="UINC01203948">
    <property type="protein sequence ID" value="SVE24440.1"/>
    <property type="molecule type" value="Genomic_DNA"/>
</dbReference>
<gene>
    <name evidence="1" type="ORF">METZ01_LOCUS477294</name>
</gene>
<feature type="non-terminal residue" evidence="1">
    <location>
        <position position="35"/>
    </location>
</feature>
<dbReference type="AlphaFoldDB" id="A0A383BX92"/>
<proteinExistence type="predicted"/>
<name>A0A383BX92_9ZZZZ</name>